<protein>
    <submittedName>
        <fullName evidence="1">Uncharacterized protein</fullName>
    </submittedName>
</protein>
<name>A0A7R9G9C7_9CRUS</name>
<dbReference type="EMBL" id="OA882060">
    <property type="protein sequence ID" value="CAD7272350.1"/>
    <property type="molecule type" value="Genomic_DNA"/>
</dbReference>
<dbReference type="Proteomes" id="UP000678499">
    <property type="component" value="Unassembled WGS sequence"/>
</dbReference>
<reference evidence="1" key="1">
    <citation type="submission" date="2020-11" db="EMBL/GenBank/DDBJ databases">
        <authorList>
            <person name="Tran Van P."/>
        </authorList>
    </citation>
    <scope>NUCLEOTIDE SEQUENCE</scope>
</reference>
<proteinExistence type="predicted"/>
<dbReference type="EMBL" id="CAJPEX010000023">
    <property type="protein sequence ID" value="CAG0912502.1"/>
    <property type="molecule type" value="Genomic_DNA"/>
</dbReference>
<dbReference type="AlphaFoldDB" id="A0A7R9G9C7"/>
<evidence type="ECO:0000313" key="2">
    <source>
        <dbReference type="Proteomes" id="UP000678499"/>
    </source>
</evidence>
<gene>
    <name evidence="1" type="ORF">NMOB1V02_LOCUS292</name>
</gene>
<sequence length="205" mass="23451">MMRLMKDRLAWTFGGIPFKNENTIMAGLSYMERIINFRPLTYISGEQDDPMPITTSMFLNPLQGIPPTTHYYMGQHPFKPLEDSPETNLTLPEESTAVNNGAVAWRREERVFDQRASGPTSTILQGMQILQPRAHTNNNQEERCSKEKERYSSKATTAAAGLLIRDWEEGPFADPNPGNSRGHKLQNLINTLSREYNKFWKQSDE</sequence>
<accession>A0A7R9G9C7</accession>
<keyword evidence="2" id="KW-1185">Reference proteome</keyword>
<evidence type="ECO:0000313" key="1">
    <source>
        <dbReference type="EMBL" id="CAD7272350.1"/>
    </source>
</evidence>
<dbReference type="OrthoDB" id="6434842at2759"/>
<organism evidence="1">
    <name type="scientific">Notodromas monacha</name>
    <dbReference type="NCBI Taxonomy" id="399045"/>
    <lineage>
        <taxon>Eukaryota</taxon>
        <taxon>Metazoa</taxon>
        <taxon>Ecdysozoa</taxon>
        <taxon>Arthropoda</taxon>
        <taxon>Crustacea</taxon>
        <taxon>Oligostraca</taxon>
        <taxon>Ostracoda</taxon>
        <taxon>Podocopa</taxon>
        <taxon>Podocopida</taxon>
        <taxon>Cypridocopina</taxon>
        <taxon>Cypridoidea</taxon>
        <taxon>Cyprididae</taxon>
        <taxon>Notodromas</taxon>
    </lineage>
</organism>